<reference evidence="1" key="1">
    <citation type="journal article" date="2015" name="Genome Biol. Evol.">
        <title>Organellar Genomes of White Spruce (Picea glauca): Assembly and Annotation.</title>
        <authorList>
            <person name="Jackman S.D."/>
            <person name="Warren R.L."/>
            <person name="Gibb E.A."/>
            <person name="Vandervalk B.P."/>
            <person name="Mohamadi H."/>
            <person name="Chu J."/>
            <person name="Raymond A."/>
            <person name="Pleasance S."/>
            <person name="Coope R."/>
            <person name="Wildung M.R."/>
            <person name="Ritland C.E."/>
            <person name="Bousquet J."/>
            <person name="Jones S.J."/>
            <person name="Bohlmann J."/>
            <person name="Birol I."/>
        </authorList>
    </citation>
    <scope>NUCLEOTIDE SEQUENCE [LARGE SCALE GENOMIC DNA]</scope>
    <source>
        <tissue evidence="1">Flushing bud</tissue>
    </source>
</reference>
<geneLocation type="mitochondrion" evidence="1"/>
<keyword evidence="1" id="KW-0496">Mitochondrion</keyword>
<name>A0A117NJ96_PICGL</name>
<proteinExistence type="predicted"/>
<gene>
    <name evidence="1" type="ORF">ABT39_MTgene1044</name>
</gene>
<dbReference type="AlphaFoldDB" id="A0A117NJ96"/>
<accession>A0A117NJ96</accession>
<dbReference type="EMBL" id="LKAM01000001">
    <property type="protein sequence ID" value="KUM51198.1"/>
    <property type="molecule type" value="Genomic_DNA"/>
</dbReference>
<protein>
    <submittedName>
        <fullName evidence="1">Uncharacterized protein</fullName>
    </submittedName>
</protein>
<evidence type="ECO:0000313" key="1">
    <source>
        <dbReference type="EMBL" id="KUM51198.1"/>
    </source>
</evidence>
<sequence>MSCKYMLQALAALAYLDFFPGGNTPSIAPSPARKSMRGNTSPCL</sequence>
<organism evidence="1">
    <name type="scientific">Picea glauca</name>
    <name type="common">White spruce</name>
    <name type="synonym">Pinus glauca</name>
    <dbReference type="NCBI Taxonomy" id="3330"/>
    <lineage>
        <taxon>Eukaryota</taxon>
        <taxon>Viridiplantae</taxon>
        <taxon>Streptophyta</taxon>
        <taxon>Embryophyta</taxon>
        <taxon>Tracheophyta</taxon>
        <taxon>Spermatophyta</taxon>
        <taxon>Pinopsida</taxon>
        <taxon>Pinidae</taxon>
        <taxon>Conifers I</taxon>
        <taxon>Pinales</taxon>
        <taxon>Pinaceae</taxon>
        <taxon>Picea</taxon>
    </lineage>
</organism>
<comment type="caution">
    <text evidence="1">The sequence shown here is derived from an EMBL/GenBank/DDBJ whole genome shotgun (WGS) entry which is preliminary data.</text>
</comment>